<dbReference type="PROSITE" id="PS50967">
    <property type="entry name" value="HRDC"/>
    <property type="match status" value="1"/>
</dbReference>
<evidence type="ECO:0000259" key="18">
    <source>
        <dbReference type="PROSITE" id="PS51192"/>
    </source>
</evidence>
<evidence type="ECO:0000256" key="10">
    <source>
        <dbReference type="ARBA" id="ARBA00022840"/>
    </source>
</evidence>
<dbReference type="InterPro" id="IPR006293">
    <property type="entry name" value="DNA_helicase_ATP-dep_RecQ_bac"/>
</dbReference>
<dbReference type="SMART" id="SM00341">
    <property type="entry name" value="HRDC"/>
    <property type="match status" value="1"/>
</dbReference>
<evidence type="ECO:0000256" key="7">
    <source>
        <dbReference type="ARBA" id="ARBA00022801"/>
    </source>
</evidence>
<keyword evidence="21" id="KW-1185">Reference proteome</keyword>
<dbReference type="PROSITE" id="PS51192">
    <property type="entry name" value="HELICASE_ATP_BIND_1"/>
    <property type="match status" value="1"/>
</dbReference>
<protein>
    <recommendedName>
        <fullName evidence="16">DNA helicase RecQ</fullName>
        <ecNumber evidence="16">5.6.2.4</ecNumber>
    </recommendedName>
</protein>
<dbReference type="InterPro" id="IPR029491">
    <property type="entry name" value="Helicase_HTH"/>
</dbReference>
<evidence type="ECO:0000256" key="12">
    <source>
        <dbReference type="ARBA" id="ARBA00023172"/>
    </source>
</evidence>
<keyword evidence="5" id="KW-0547">Nucleotide-binding</keyword>
<dbReference type="SMART" id="SM00487">
    <property type="entry name" value="DEXDc"/>
    <property type="match status" value="1"/>
</dbReference>
<dbReference type="Pfam" id="PF00570">
    <property type="entry name" value="HRDC"/>
    <property type="match status" value="1"/>
</dbReference>
<gene>
    <name evidence="20" type="ORF">SAMN04488027_1035</name>
</gene>
<evidence type="ECO:0000256" key="4">
    <source>
        <dbReference type="ARBA" id="ARBA00022723"/>
    </source>
</evidence>
<dbReference type="Gene3D" id="1.10.10.1390">
    <property type="entry name" value="ATP-dependent DNA helicase RecQ"/>
    <property type="match status" value="1"/>
</dbReference>
<dbReference type="InterPro" id="IPR027417">
    <property type="entry name" value="P-loop_NTPase"/>
</dbReference>
<keyword evidence="9" id="KW-0862">Zinc</keyword>
<dbReference type="InterPro" id="IPR002121">
    <property type="entry name" value="HRDC_dom"/>
</dbReference>
<dbReference type="GO" id="GO:0016787">
    <property type="term" value="F:hydrolase activity"/>
    <property type="evidence" value="ECO:0007669"/>
    <property type="project" value="UniProtKB-KW"/>
</dbReference>
<dbReference type="InterPro" id="IPR014001">
    <property type="entry name" value="Helicase_ATP-bd"/>
</dbReference>
<dbReference type="Pfam" id="PF09382">
    <property type="entry name" value="RQC"/>
    <property type="match status" value="1"/>
</dbReference>
<evidence type="ECO:0000256" key="11">
    <source>
        <dbReference type="ARBA" id="ARBA00023125"/>
    </source>
</evidence>
<comment type="cofactor">
    <cofactor evidence="2">
        <name>Zn(2+)</name>
        <dbReference type="ChEBI" id="CHEBI:29105"/>
    </cofactor>
</comment>
<dbReference type="AlphaFoldDB" id="A0A1G7V138"/>
<sequence>MSAQLIQNSLSHLKTYFGYDSFRTHQSEIIEHVLNKNDALVVMPTGGGKSMCFQLPALSFEGVTLVISPLIALMKDQVDGLKSNGIEAEFFNSTQTAETQQDIKSKVARRELKLLYTAPESLSGLQEILNENYISCVAVDEAHCISSWGHDFRPSYQQLGFLKKSLPNTPVLALTATADKTTRKDILKQLSIPKAKVFLSSFDRENIFLEVRTANQRLKQIENFLLKRKDEAGIVYSLSRKSTEKLAKDLTQKGFKAKAYHAGLDAETRTKIQEEFVYDKTQIICATVAFGMGIDKSNVRWVIHYNMPKNIEGYYQEIGRSGRDGLKANALMFHSYADVIQYKRFNENGNNQDVQDAKLERMKQFSEATSCRRRILLGYFGEHLSENCGFCDVCKNPPRFIDAKVIAQKALSAVARVKQEEPIGVIIDILRGAKNAGIYDKGYQELKTYGIGSDISWKDWQHYILQLINLGYIEIAFHRKNALEFTPLAKQVLFEGEQVWLTKPKAEQTGGTEIKKASKTSTLFNQLKQLRMQISVEENIPPYLVFNDATLKEIEKDRPQSEEEFRSISGVNSLKAEKYADEFIEVIKLFNTRKRKKKTSTYEETYKLYEDGNSIEEMAKKRNLKTTTIISHLSKLYSEGKPVELRQYISDSELKEVESMLKKIDYKGAVKPIFEAMDEKMSYGKIRIAIAILEK</sequence>
<dbReference type="Gene3D" id="1.10.10.10">
    <property type="entry name" value="Winged helix-like DNA-binding domain superfamily/Winged helix DNA-binding domain"/>
    <property type="match status" value="1"/>
</dbReference>
<evidence type="ECO:0000256" key="15">
    <source>
        <dbReference type="ARBA" id="ARBA00034617"/>
    </source>
</evidence>
<evidence type="ECO:0000256" key="6">
    <source>
        <dbReference type="ARBA" id="ARBA00022763"/>
    </source>
</evidence>
<evidence type="ECO:0000256" key="14">
    <source>
        <dbReference type="ARBA" id="ARBA00023235"/>
    </source>
</evidence>
<evidence type="ECO:0000256" key="3">
    <source>
        <dbReference type="ARBA" id="ARBA00005446"/>
    </source>
</evidence>
<dbReference type="GO" id="GO:0043590">
    <property type="term" value="C:bacterial nucleoid"/>
    <property type="evidence" value="ECO:0007669"/>
    <property type="project" value="TreeGrafter"/>
</dbReference>
<dbReference type="GO" id="GO:0006260">
    <property type="term" value="P:DNA replication"/>
    <property type="evidence" value="ECO:0007669"/>
    <property type="project" value="InterPro"/>
</dbReference>
<dbReference type="SMART" id="SM00956">
    <property type="entry name" value="RQC"/>
    <property type="match status" value="1"/>
</dbReference>
<dbReference type="NCBIfam" id="TIGR00614">
    <property type="entry name" value="recQ_fam"/>
    <property type="match status" value="1"/>
</dbReference>
<organism evidence="20 21">
    <name type="scientific">Psychroflexus sediminis</name>
    <dbReference type="NCBI Taxonomy" id="470826"/>
    <lineage>
        <taxon>Bacteria</taxon>
        <taxon>Pseudomonadati</taxon>
        <taxon>Bacteroidota</taxon>
        <taxon>Flavobacteriia</taxon>
        <taxon>Flavobacteriales</taxon>
        <taxon>Flavobacteriaceae</taxon>
        <taxon>Psychroflexus</taxon>
    </lineage>
</organism>
<dbReference type="SUPFAM" id="SSF46785">
    <property type="entry name" value="Winged helix' DNA-binding domain"/>
    <property type="match status" value="1"/>
</dbReference>
<keyword evidence="7" id="KW-0378">Hydrolase</keyword>
<dbReference type="Pfam" id="PF00270">
    <property type="entry name" value="DEAD"/>
    <property type="match status" value="1"/>
</dbReference>
<dbReference type="Pfam" id="PF16124">
    <property type="entry name" value="RecQ_Zn_bind"/>
    <property type="match status" value="1"/>
</dbReference>
<evidence type="ECO:0000313" key="20">
    <source>
        <dbReference type="EMBL" id="SDG53434.1"/>
    </source>
</evidence>
<evidence type="ECO:0000256" key="2">
    <source>
        <dbReference type="ARBA" id="ARBA00001947"/>
    </source>
</evidence>
<dbReference type="Pfam" id="PF14493">
    <property type="entry name" value="HTH_40"/>
    <property type="match status" value="1"/>
</dbReference>
<comment type="cofactor">
    <cofactor evidence="1">
        <name>Mg(2+)</name>
        <dbReference type="ChEBI" id="CHEBI:18420"/>
    </cofactor>
</comment>
<dbReference type="InterPro" id="IPR044876">
    <property type="entry name" value="HRDC_dom_sf"/>
</dbReference>
<dbReference type="InterPro" id="IPR010997">
    <property type="entry name" value="HRDC-like_sf"/>
</dbReference>
<dbReference type="InterPro" id="IPR001650">
    <property type="entry name" value="Helicase_C-like"/>
</dbReference>
<keyword evidence="4" id="KW-0479">Metal-binding</keyword>
<dbReference type="FunFam" id="3.40.50.300:FF:000156">
    <property type="entry name" value="ATP-dependent DNA helicase recQ"/>
    <property type="match status" value="1"/>
</dbReference>
<evidence type="ECO:0000256" key="16">
    <source>
        <dbReference type="NCBIfam" id="TIGR01389"/>
    </source>
</evidence>
<dbReference type="SUPFAM" id="SSF47819">
    <property type="entry name" value="HRDC-like"/>
    <property type="match status" value="1"/>
</dbReference>
<dbReference type="InterPro" id="IPR004589">
    <property type="entry name" value="DNA_helicase_ATP-dep_RecQ"/>
</dbReference>
<dbReference type="OrthoDB" id="9763310at2"/>
<keyword evidence="14" id="KW-0413">Isomerase</keyword>
<reference evidence="20 21" key="1">
    <citation type="submission" date="2016-10" db="EMBL/GenBank/DDBJ databases">
        <authorList>
            <person name="de Groot N.N."/>
        </authorList>
    </citation>
    <scope>NUCLEOTIDE SEQUENCE [LARGE SCALE GENOMIC DNA]</scope>
    <source>
        <strain evidence="20 21">DSM 19803</strain>
    </source>
</reference>
<evidence type="ECO:0000256" key="5">
    <source>
        <dbReference type="ARBA" id="ARBA00022741"/>
    </source>
</evidence>
<dbReference type="Gene3D" id="1.10.150.80">
    <property type="entry name" value="HRDC domain"/>
    <property type="match status" value="1"/>
</dbReference>
<dbReference type="SMART" id="SM00490">
    <property type="entry name" value="HELICc"/>
    <property type="match status" value="1"/>
</dbReference>
<dbReference type="GO" id="GO:0003677">
    <property type="term" value="F:DNA binding"/>
    <property type="evidence" value="ECO:0007669"/>
    <property type="project" value="UniProtKB-KW"/>
</dbReference>
<evidence type="ECO:0000256" key="9">
    <source>
        <dbReference type="ARBA" id="ARBA00022833"/>
    </source>
</evidence>
<evidence type="ECO:0000313" key="21">
    <source>
        <dbReference type="Proteomes" id="UP000199296"/>
    </source>
</evidence>
<dbReference type="Pfam" id="PF00271">
    <property type="entry name" value="Helicase_C"/>
    <property type="match status" value="1"/>
</dbReference>
<name>A0A1G7V138_9FLAO</name>
<evidence type="ECO:0000259" key="17">
    <source>
        <dbReference type="PROSITE" id="PS50967"/>
    </source>
</evidence>
<dbReference type="FunFam" id="3.40.50.300:FF:000296">
    <property type="entry name" value="ATP-dependent DNA helicase RecQ"/>
    <property type="match status" value="1"/>
</dbReference>
<keyword evidence="11" id="KW-0238">DNA-binding</keyword>
<dbReference type="GO" id="GO:0009378">
    <property type="term" value="F:four-way junction helicase activity"/>
    <property type="evidence" value="ECO:0007669"/>
    <property type="project" value="TreeGrafter"/>
</dbReference>
<dbReference type="GO" id="GO:0030894">
    <property type="term" value="C:replisome"/>
    <property type="evidence" value="ECO:0007669"/>
    <property type="project" value="TreeGrafter"/>
</dbReference>
<dbReference type="InterPro" id="IPR032284">
    <property type="entry name" value="RecQ_Zn-bd"/>
</dbReference>
<feature type="domain" description="Helicase ATP-binding" evidence="18">
    <location>
        <begin position="30"/>
        <end position="196"/>
    </location>
</feature>
<evidence type="ECO:0000256" key="1">
    <source>
        <dbReference type="ARBA" id="ARBA00001946"/>
    </source>
</evidence>
<feature type="domain" description="Helicase C-terminal" evidence="19">
    <location>
        <begin position="220"/>
        <end position="365"/>
    </location>
</feature>
<dbReference type="InterPro" id="IPR011545">
    <property type="entry name" value="DEAD/DEAH_box_helicase_dom"/>
</dbReference>
<dbReference type="PANTHER" id="PTHR13710">
    <property type="entry name" value="DNA HELICASE RECQ FAMILY MEMBER"/>
    <property type="match status" value="1"/>
</dbReference>
<dbReference type="SUPFAM" id="SSF52540">
    <property type="entry name" value="P-loop containing nucleoside triphosphate hydrolases"/>
    <property type="match status" value="1"/>
</dbReference>
<proteinExistence type="inferred from homology"/>
<dbReference type="GO" id="GO:0043138">
    <property type="term" value="F:3'-5' DNA helicase activity"/>
    <property type="evidence" value="ECO:0007669"/>
    <property type="project" value="UniProtKB-EC"/>
</dbReference>
<keyword evidence="12" id="KW-0233">DNA recombination</keyword>
<dbReference type="PANTHER" id="PTHR13710:SF105">
    <property type="entry name" value="ATP-DEPENDENT DNA HELICASE Q1"/>
    <property type="match status" value="1"/>
</dbReference>
<dbReference type="GO" id="GO:0005737">
    <property type="term" value="C:cytoplasm"/>
    <property type="evidence" value="ECO:0007669"/>
    <property type="project" value="TreeGrafter"/>
</dbReference>
<dbReference type="Gene3D" id="3.40.50.300">
    <property type="entry name" value="P-loop containing nucleotide triphosphate hydrolases"/>
    <property type="match status" value="2"/>
</dbReference>
<dbReference type="EMBL" id="FNCW01000003">
    <property type="protein sequence ID" value="SDG53434.1"/>
    <property type="molecule type" value="Genomic_DNA"/>
</dbReference>
<dbReference type="GO" id="GO:0046872">
    <property type="term" value="F:metal ion binding"/>
    <property type="evidence" value="ECO:0007669"/>
    <property type="project" value="UniProtKB-KW"/>
</dbReference>
<keyword evidence="8 20" id="KW-0347">Helicase</keyword>
<keyword evidence="6" id="KW-0227">DNA damage</keyword>
<dbReference type="CDD" id="cd17920">
    <property type="entry name" value="DEXHc_RecQ"/>
    <property type="match status" value="1"/>
</dbReference>
<dbReference type="InterPro" id="IPR036388">
    <property type="entry name" value="WH-like_DNA-bd_sf"/>
</dbReference>
<evidence type="ECO:0000256" key="8">
    <source>
        <dbReference type="ARBA" id="ARBA00022806"/>
    </source>
</evidence>
<keyword evidence="10" id="KW-0067">ATP-binding</keyword>
<dbReference type="Proteomes" id="UP000199296">
    <property type="component" value="Unassembled WGS sequence"/>
</dbReference>
<dbReference type="CDD" id="cd18794">
    <property type="entry name" value="SF2_C_RecQ"/>
    <property type="match status" value="1"/>
</dbReference>
<evidence type="ECO:0000256" key="13">
    <source>
        <dbReference type="ARBA" id="ARBA00023204"/>
    </source>
</evidence>
<keyword evidence="13" id="KW-0234">DNA repair</keyword>
<dbReference type="EC" id="5.6.2.4" evidence="16"/>
<dbReference type="GO" id="GO:0006281">
    <property type="term" value="P:DNA repair"/>
    <property type="evidence" value="ECO:0007669"/>
    <property type="project" value="UniProtKB-KW"/>
</dbReference>
<evidence type="ECO:0000259" key="19">
    <source>
        <dbReference type="PROSITE" id="PS51194"/>
    </source>
</evidence>
<dbReference type="InterPro" id="IPR036390">
    <property type="entry name" value="WH_DNA-bd_sf"/>
</dbReference>
<dbReference type="RefSeq" id="WP_093365498.1">
    <property type="nucleotide sequence ID" value="NZ_FNCW01000003.1"/>
</dbReference>
<dbReference type="GO" id="GO:0006310">
    <property type="term" value="P:DNA recombination"/>
    <property type="evidence" value="ECO:0007669"/>
    <property type="project" value="UniProtKB-UniRule"/>
</dbReference>
<dbReference type="InterPro" id="IPR018982">
    <property type="entry name" value="RQC_domain"/>
</dbReference>
<dbReference type="PROSITE" id="PS51194">
    <property type="entry name" value="HELICASE_CTER"/>
    <property type="match status" value="1"/>
</dbReference>
<accession>A0A1G7V138</accession>
<dbReference type="GO" id="GO:0005524">
    <property type="term" value="F:ATP binding"/>
    <property type="evidence" value="ECO:0007669"/>
    <property type="project" value="UniProtKB-KW"/>
</dbReference>
<dbReference type="GO" id="GO:0009432">
    <property type="term" value="P:SOS response"/>
    <property type="evidence" value="ECO:0007669"/>
    <property type="project" value="UniProtKB-UniRule"/>
</dbReference>
<feature type="domain" description="HRDC" evidence="17">
    <location>
        <begin position="517"/>
        <end position="597"/>
    </location>
</feature>
<dbReference type="STRING" id="470826.SAMN04488027_1035"/>
<comment type="catalytic activity">
    <reaction evidence="15">
        <text>Couples ATP hydrolysis with the unwinding of duplex DNA by translocating in the 3'-5' direction.</text>
        <dbReference type="EC" id="5.6.2.4"/>
    </reaction>
</comment>
<dbReference type="NCBIfam" id="TIGR01389">
    <property type="entry name" value="recQ"/>
    <property type="match status" value="1"/>
</dbReference>
<comment type="similarity">
    <text evidence="3">Belongs to the helicase family. RecQ subfamily.</text>
</comment>